<protein>
    <submittedName>
        <fullName evidence="1">Uncharacterized protein</fullName>
    </submittedName>
</protein>
<sequence>MCRDQETRVSFHIPSEPYNDKASNTTCQIIILSYSRQKDTLLSMTSECMHQSFFSFLEFLV</sequence>
<reference evidence="1 2" key="1">
    <citation type="journal article" date="2023" name="Int. J. Mol. Sci.">
        <title>De Novo Assembly and Annotation of 11 Diverse Shrub Willow (Salix) Genomes Reveals Novel Gene Organization in Sex-Linked Regions.</title>
        <authorList>
            <person name="Hyden B."/>
            <person name="Feng K."/>
            <person name="Yates T.B."/>
            <person name="Jawdy S."/>
            <person name="Cereghino C."/>
            <person name="Smart L.B."/>
            <person name="Muchero W."/>
        </authorList>
    </citation>
    <scope>NUCLEOTIDE SEQUENCE [LARGE SCALE GENOMIC DNA]</scope>
    <source>
        <tissue evidence="1">Shoot tip</tissue>
    </source>
</reference>
<gene>
    <name evidence="1" type="ORF">OIU84_006451</name>
</gene>
<dbReference type="AlphaFoldDB" id="A0AAD6P290"/>
<evidence type="ECO:0000313" key="1">
    <source>
        <dbReference type="EMBL" id="KAJ6413650.1"/>
    </source>
</evidence>
<accession>A0AAD6P290</accession>
<keyword evidence="2" id="KW-1185">Reference proteome</keyword>
<evidence type="ECO:0000313" key="2">
    <source>
        <dbReference type="Proteomes" id="UP001162972"/>
    </source>
</evidence>
<comment type="caution">
    <text evidence="1">The sequence shown here is derived from an EMBL/GenBank/DDBJ whole genome shotgun (WGS) entry which is preliminary data.</text>
</comment>
<organism evidence="1 2">
    <name type="scientific">Salix udensis</name>
    <dbReference type="NCBI Taxonomy" id="889485"/>
    <lineage>
        <taxon>Eukaryota</taxon>
        <taxon>Viridiplantae</taxon>
        <taxon>Streptophyta</taxon>
        <taxon>Embryophyta</taxon>
        <taxon>Tracheophyta</taxon>
        <taxon>Spermatophyta</taxon>
        <taxon>Magnoliopsida</taxon>
        <taxon>eudicotyledons</taxon>
        <taxon>Gunneridae</taxon>
        <taxon>Pentapetalae</taxon>
        <taxon>rosids</taxon>
        <taxon>fabids</taxon>
        <taxon>Malpighiales</taxon>
        <taxon>Salicaceae</taxon>
        <taxon>Saliceae</taxon>
        <taxon>Salix</taxon>
    </lineage>
</organism>
<dbReference type="EMBL" id="JAPFFJ010000013">
    <property type="protein sequence ID" value="KAJ6413650.1"/>
    <property type="molecule type" value="Genomic_DNA"/>
</dbReference>
<name>A0AAD6P290_9ROSI</name>
<dbReference type="Proteomes" id="UP001162972">
    <property type="component" value="Chromosome 5"/>
</dbReference>
<proteinExistence type="predicted"/>